<dbReference type="InterPro" id="IPR019492">
    <property type="entry name" value="Cyclo-malto-dextrinase_C"/>
</dbReference>
<dbReference type="Pfam" id="PF10438">
    <property type="entry name" value="Cyc-maltodext_C"/>
    <property type="match status" value="1"/>
</dbReference>
<dbReference type="Pfam" id="PF00128">
    <property type="entry name" value="Alpha-amylase"/>
    <property type="match status" value="1"/>
</dbReference>
<dbReference type="Proteomes" id="UP000737171">
    <property type="component" value="Unassembled WGS sequence"/>
</dbReference>
<dbReference type="InterPro" id="IPR015171">
    <property type="entry name" value="Cyc-maltodext_N"/>
</dbReference>
<keyword evidence="6" id="KW-1185">Reference proteome</keyword>
<reference evidence="5 6" key="1">
    <citation type="submission" date="2020-05" db="EMBL/GenBank/DDBJ databases">
        <title>Aquincola sp. isolate from soil.</title>
        <authorList>
            <person name="Han J."/>
            <person name="Kim D.-U."/>
        </authorList>
    </citation>
    <scope>NUCLEOTIDE SEQUENCE [LARGE SCALE GENOMIC DNA]</scope>
    <source>
        <strain evidence="5 6">S2</strain>
    </source>
</reference>
<gene>
    <name evidence="5" type="ORF">HLB44_15200</name>
</gene>
<keyword evidence="3" id="KW-0732">Signal</keyword>
<dbReference type="Gene3D" id="2.60.40.1180">
    <property type="entry name" value="Golgi alpha-mannosidase II"/>
    <property type="match status" value="1"/>
</dbReference>
<accession>A0ABX2EIA0</accession>
<dbReference type="RefSeq" id="WP_173123891.1">
    <property type="nucleotide sequence ID" value="NZ_JABRWJ010000004.1"/>
</dbReference>
<dbReference type="SMART" id="SM00642">
    <property type="entry name" value="Aamy"/>
    <property type="match status" value="1"/>
</dbReference>
<evidence type="ECO:0000256" key="3">
    <source>
        <dbReference type="SAM" id="SignalP"/>
    </source>
</evidence>
<dbReference type="InterPro" id="IPR017853">
    <property type="entry name" value="GH"/>
</dbReference>
<sequence length="615" mass="68813">MRHVLTLLLLLCSIGARAAAPVVERIDPPFWWAGMKNPRLQLMLYGPRIADAKAQLRAPGVQLIGQRRGDSPNVLFVELQLAPGVKSGRFDIVLSDRAGTVTRHGYELRERRAGSGARSGFSARDVILNLVPDRFANGDPANDDVPGYPDPANRADLGAGRHGGDIAGIVQHLDYIAGLGYTMLWPTPLLENKQPKYSYHGYAITDGYKVDPRFGSNDDYRRLAQAARERGLGVIQDIVLNHIGSGHHWLADLPTKDWLTMDGRYVPTRHARTAVSDPYAAPSDRENFMRGWFIADMPDLNQRQPLLATWLIQNTIWWIEYAELAGVRADTWGYSDRDFLAKWTKAVLAEYPKLNIVGEEWSGNPVVVSYWQRGKKNPDGYVSQLPALMDFPLHYVLRRALASDESWNGGLNELYEGLINDKLYPEPHNMVLFEGNHDVPRLFSVFDEDVALTKMALAYVLTMRGIPQLYYGTEVLMTSPKQRDDGATRQDFPGGWAGDAVNARTGAGLSEAQREVQAFVRTLMNWRKTAGVIHTGKLMHYAPENGTYAFFRYDGSRKVMVVFNKNKTETALDTRRFAEVLTGQVSGSDVISGRRFDLASSVTLPPRSVLVLELR</sequence>
<keyword evidence="1 5" id="KW-0378">Hydrolase</keyword>
<protein>
    <submittedName>
        <fullName evidence="5">Glycoside hydrolase family 13 protein</fullName>
    </submittedName>
</protein>
<evidence type="ECO:0000313" key="5">
    <source>
        <dbReference type="EMBL" id="NRF68339.1"/>
    </source>
</evidence>
<dbReference type="Gene3D" id="3.20.20.80">
    <property type="entry name" value="Glycosidases"/>
    <property type="match status" value="1"/>
</dbReference>
<evidence type="ECO:0000259" key="4">
    <source>
        <dbReference type="SMART" id="SM00642"/>
    </source>
</evidence>
<dbReference type="SUPFAM" id="SSF51445">
    <property type="entry name" value="(Trans)glycosidases"/>
    <property type="match status" value="1"/>
</dbReference>
<dbReference type="GO" id="GO:0016787">
    <property type="term" value="F:hydrolase activity"/>
    <property type="evidence" value="ECO:0007669"/>
    <property type="project" value="UniProtKB-KW"/>
</dbReference>
<feature type="chain" id="PRO_5045107160" evidence="3">
    <location>
        <begin position="19"/>
        <end position="615"/>
    </location>
</feature>
<evidence type="ECO:0000313" key="6">
    <source>
        <dbReference type="Proteomes" id="UP000737171"/>
    </source>
</evidence>
<keyword evidence="2" id="KW-0326">Glycosidase</keyword>
<proteinExistence type="predicted"/>
<dbReference type="InterPro" id="IPR006047">
    <property type="entry name" value="GH13_cat_dom"/>
</dbReference>
<dbReference type="Gene3D" id="2.60.40.10">
    <property type="entry name" value="Immunoglobulins"/>
    <property type="match status" value="1"/>
</dbReference>
<name>A0ABX2EIA0_9BURK</name>
<dbReference type="SUPFAM" id="SSF51011">
    <property type="entry name" value="Glycosyl hydrolase domain"/>
    <property type="match status" value="1"/>
</dbReference>
<feature type="signal peptide" evidence="3">
    <location>
        <begin position="1"/>
        <end position="18"/>
    </location>
</feature>
<evidence type="ECO:0000256" key="2">
    <source>
        <dbReference type="ARBA" id="ARBA00023295"/>
    </source>
</evidence>
<dbReference type="Pfam" id="PF09087">
    <property type="entry name" value="Cyc-maltodext_N"/>
    <property type="match status" value="1"/>
</dbReference>
<dbReference type="InterPro" id="IPR013780">
    <property type="entry name" value="Glyco_hydro_b"/>
</dbReference>
<dbReference type="PANTHER" id="PTHR10357:SF210">
    <property type="entry name" value="MALTODEXTRIN GLUCOSIDASE"/>
    <property type="match status" value="1"/>
</dbReference>
<evidence type="ECO:0000256" key="1">
    <source>
        <dbReference type="ARBA" id="ARBA00022801"/>
    </source>
</evidence>
<organism evidence="5 6">
    <name type="scientific">Pseudaquabacterium terrae</name>
    <dbReference type="NCBI Taxonomy" id="2732868"/>
    <lineage>
        <taxon>Bacteria</taxon>
        <taxon>Pseudomonadati</taxon>
        <taxon>Pseudomonadota</taxon>
        <taxon>Betaproteobacteria</taxon>
        <taxon>Burkholderiales</taxon>
        <taxon>Sphaerotilaceae</taxon>
        <taxon>Pseudaquabacterium</taxon>
    </lineage>
</organism>
<dbReference type="InterPro" id="IPR013783">
    <property type="entry name" value="Ig-like_fold"/>
</dbReference>
<dbReference type="InterPro" id="IPR014756">
    <property type="entry name" value="Ig_E-set"/>
</dbReference>
<dbReference type="SUPFAM" id="SSF81296">
    <property type="entry name" value="E set domains"/>
    <property type="match status" value="1"/>
</dbReference>
<feature type="domain" description="Glycosyl hydrolase family 13 catalytic" evidence="4">
    <location>
        <begin position="129"/>
        <end position="527"/>
    </location>
</feature>
<comment type="caution">
    <text evidence="5">The sequence shown here is derived from an EMBL/GenBank/DDBJ whole genome shotgun (WGS) entry which is preliminary data.</text>
</comment>
<dbReference type="EMBL" id="JABRWJ010000004">
    <property type="protein sequence ID" value="NRF68339.1"/>
    <property type="molecule type" value="Genomic_DNA"/>
</dbReference>
<dbReference type="CDD" id="cd11340">
    <property type="entry name" value="AmyAc_bac_CMD_like_3"/>
    <property type="match status" value="1"/>
</dbReference>
<dbReference type="PANTHER" id="PTHR10357">
    <property type="entry name" value="ALPHA-AMYLASE FAMILY MEMBER"/>
    <property type="match status" value="1"/>
</dbReference>